<dbReference type="PANTHER" id="PTHR47751">
    <property type="entry name" value="SUPERFAMILY HYDROLASE, PUTATIVE (AFU_ORTHOLOGUE AFUA_2G16580)-RELATED"/>
    <property type="match status" value="1"/>
</dbReference>
<dbReference type="SUPFAM" id="SSF53474">
    <property type="entry name" value="alpha/beta-Hydrolases"/>
    <property type="match status" value="1"/>
</dbReference>
<dbReference type="AlphaFoldDB" id="A0A2L2T766"/>
<evidence type="ECO:0000256" key="1">
    <source>
        <dbReference type="ARBA" id="ARBA00029464"/>
    </source>
</evidence>
<dbReference type="Proteomes" id="UP000245910">
    <property type="component" value="Chromosome I"/>
</dbReference>
<comment type="similarity">
    <text evidence="1">Belongs to the polyketide transferase af380 family.</text>
</comment>
<dbReference type="PANTHER" id="PTHR47751:SF1">
    <property type="entry name" value="SUPERFAMILY HYDROLASE, PUTATIVE (AFU_ORTHOLOGUE AFUA_2G16580)-RELATED"/>
    <property type="match status" value="1"/>
</dbReference>
<dbReference type="STRING" id="56646.A0A2L2T766"/>
<accession>A0A2L2T766</accession>
<evidence type="ECO:0008006" key="4">
    <source>
        <dbReference type="Google" id="ProtNLM"/>
    </source>
</evidence>
<dbReference type="EMBL" id="LN649229">
    <property type="protein sequence ID" value="CEI63643.1"/>
    <property type="molecule type" value="Genomic_DNA"/>
</dbReference>
<organism evidence="2 3">
    <name type="scientific">Fusarium venenatum</name>
    <dbReference type="NCBI Taxonomy" id="56646"/>
    <lineage>
        <taxon>Eukaryota</taxon>
        <taxon>Fungi</taxon>
        <taxon>Dikarya</taxon>
        <taxon>Ascomycota</taxon>
        <taxon>Pezizomycotina</taxon>
        <taxon>Sordariomycetes</taxon>
        <taxon>Hypocreomycetidae</taxon>
        <taxon>Hypocreales</taxon>
        <taxon>Nectriaceae</taxon>
        <taxon>Fusarium</taxon>
    </lineage>
</organism>
<evidence type="ECO:0000313" key="2">
    <source>
        <dbReference type="EMBL" id="CEI63643.1"/>
    </source>
</evidence>
<reference evidence="3" key="1">
    <citation type="submission" date="2014-10" db="EMBL/GenBank/DDBJ databases">
        <authorList>
            <person name="King R."/>
        </authorList>
    </citation>
    <scope>NUCLEOTIDE SEQUENCE [LARGE SCALE GENOMIC DNA]</scope>
    <source>
        <strain evidence="3">A3/5</strain>
    </source>
</reference>
<keyword evidence="3" id="KW-1185">Reference proteome</keyword>
<proteinExistence type="inferred from homology"/>
<name>A0A2L2T766_9HYPO</name>
<protein>
    <recommendedName>
        <fullName evidence="4">Dienelactone hydrolase domain-containing protein</fullName>
    </recommendedName>
</protein>
<dbReference type="InterPro" id="IPR051411">
    <property type="entry name" value="Polyketide_trans_af380"/>
</dbReference>
<evidence type="ECO:0000313" key="3">
    <source>
        <dbReference type="Proteomes" id="UP000245910"/>
    </source>
</evidence>
<sequence>MSFGADNFYRGESYNNSIAGNLFLANNLSTTTSQPTIVVGHPMGATKEQSANLYAQKLAEQDFFVTLTLDLPFFGLSDGLHNLVSPDMYTEAYSAAVDHLGTYDFVDRQRIGALGICGSGATSSMYDMGAVSRGGLNNSQDLETRIEILANAAEARRAAVDGEPEAISIGTPLELTDETDAVSAEFYDFYRTYRGEYTAAGWMVNMTSYRTLATNIKFFNLYPFHNMEQIAPRPLLIVSGDISHYREFSVDAYRAASEPKELFWVPQASHTDLYDRTEIISFDKFTQFFRHNLAAGNSTN</sequence>
<dbReference type="Gene3D" id="3.40.50.1820">
    <property type="entry name" value="alpha/beta hydrolase"/>
    <property type="match status" value="2"/>
</dbReference>
<dbReference type="InterPro" id="IPR029058">
    <property type="entry name" value="AB_hydrolase_fold"/>
</dbReference>